<dbReference type="PANTHER" id="PTHR32046:SF11">
    <property type="entry name" value="IMMUNE-ASSOCIATED NUCLEOTIDE-BINDING PROTEIN 10-LIKE"/>
    <property type="match status" value="1"/>
</dbReference>
<proteinExistence type="predicted"/>
<organism evidence="2 5">
    <name type="scientific">Adineta steineri</name>
    <dbReference type="NCBI Taxonomy" id="433720"/>
    <lineage>
        <taxon>Eukaryota</taxon>
        <taxon>Metazoa</taxon>
        <taxon>Spiralia</taxon>
        <taxon>Gnathifera</taxon>
        <taxon>Rotifera</taxon>
        <taxon>Eurotatoria</taxon>
        <taxon>Bdelloidea</taxon>
        <taxon>Adinetida</taxon>
        <taxon>Adinetidae</taxon>
        <taxon>Adineta</taxon>
    </lineage>
</organism>
<dbReference type="EMBL" id="CAJNOM010000745">
    <property type="protein sequence ID" value="CAF1554859.1"/>
    <property type="molecule type" value="Genomic_DNA"/>
</dbReference>
<evidence type="ECO:0000313" key="5">
    <source>
        <dbReference type="Proteomes" id="UP000663877"/>
    </source>
</evidence>
<dbReference type="CDD" id="cd00882">
    <property type="entry name" value="Ras_like_GTPase"/>
    <property type="match status" value="1"/>
</dbReference>
<dbReference type="EMBL" id="CAJNOI010000397">
    <property type="protein sequence ID" value="CAF1267338.1"/>
    <property type="molecule type" value="Genomic_DNA"/>
</dbReference>
<dbReference type="OrthoDB" id="2386367at2759"/>
<dbReference type="Pfam" id="PF26633">
    <property type="entry name" value="DUF8206"/>
    <property type="match status" value="1"/>
</dbReference>
<protein>
    <recommendedName>
        <fullName evidence="1">DUF8206 domain-containing protein</fullName>
    </recommendedName>
</protein>
<evidence type="ECO:0000313" key="2">
    <source>
        <dbReference type="EMBL" id="CAF1267338.1"/>
    </source>
</evidence>
<evidence type="ECO:0000259" key="1">
    <source>
        <dbReference type="Pfam" id="PF26633"/>
    </source>
</evidence>
<dbReference type="InterPro" id="IPR058519">
    <property type="entry name" value="DUF8206"/>
</dbReference>
<dbReference type="SUPFAM" id="SSF52540">
    <property type="entry name" value="P-loop containing nucleoside triphosphate hydrolases"/>
    <property type="match status" value="1"/>
</dbReference>
<dbReference type="PROSITE" id="PS00675">
    <property type="entry name" value="SIGMA54_INTERACT_1"/>
    <property type="match status" value="1"/>
</dbReference>
<name>A0A815B1A1_9BILA</name>
<keyword evidence="4" id="KW-1185">Reference proteome</keyword>
<evidence type="ECO:0000313" key="4">
    <source>
        <dbReference type="Proteomes" id="UP000663832"/>
    </source>
</evidence>
<reference evidence="2" key="1">
    <citation type="submission" date="2021-02" db="EMBL/GenBank/DDBJ databases">
        <authorList>
            <person name="Nowell W R."/>
        </authorList>
    </citation>
    <scope>NUCLEOTIDE SEQUENCE</scope>
</reference>
<accession>A0A815B1A1</accession>
<dbReference type="Proteomes" id="UP000663832">
    <property type="component" value="Unassembled WGS sequence"/>
</dbReference>
<evidence type="ECO:0000313" key="3">
    <source>
        <dbReference type="EMBL" id="CAF1554859.1"/>
    </source>
</evidence>
<dbReference type="InterPro" id="IPR025662">
    <property type="entry name" value="Sigma_54_int_dom_ATP-bd_1"/>
</dbReference>
<gene>
    <name evidence="2" type="ORF">BJG266_LOCUS30464</name>
    <name evidence="3" type="ORF">QVE165_LOCUS47392</name>
</gene>
<comment type="caution">
    <text evidence="2">The sequence shown here is derived from an EMBL/GenBank/DDBJ whole genome shotgun (WGS) entry which is preliminary data.</text>
</comment>
<dbReference type="Gene3D" id="3.40.50.300">
    <property type="entry name" value="P-loop containing nucleotide triphosphate hydrolases"/>
    <property type="match status" value="1"/>
</dbReference>
<dbReference type="Proteomes" id="UP000663877">
    <property type="component" value="Unassembled WGS sequence"/>
</dbReference>
<feature type="domain" description="DUF8206" evidence="1">
    <location>
        <begin position="346"/>
        <end position="424"/>
    </location>
</feature>
<dbReference type="InterPro" id="IPR027417">
    <property type="entry name" value="P-loop_NTPase"/>
</dbReference>
<sequence length="606" mass="70174">MAMRYQKQQKNSIKANRHCQPDREINILLLGQTGVGKSTFINAFANYIVNDTLEEAVNDEIQVIIPSSFSYTDQDTFEEKQIAIGFEDEYETFSTEGQSSTQQCRSFVFPIGNRNLRLIDTPGIGDTRGIEQDSKNFQEILAYIAQYEHLNAVFIMVRPNEERLNILFRFSINELLRHLNIDIKDNIMFVFTNARSSFYMPGSTKKLLEALFSKHRLEYNVEIPFSRDNTFLLDSEAFRHLALCKNNIQLDENQTKSYTRSWEHSVKEYARLMQRINAHSLHAISNILSLNEAEQLIRKLPRPIAETAKLIEENIQLAKEHKQKVLNNPQIALEGIPQNNAIIKTLKHPRTVCVGENCCRVIEVNGEKQMEYLHICHDECYLAGVVQETLYDPKLQDCTAMEPEEGFCTVCDCHWLQHKHITYEYATDRIHIKSSKDMTLADIDRRITDLRNEESKIQDIYRKLVRFLHVNAILPVNDDFIEYLQYFIREEQMKQSAGAQNTEIIGSLERLKDDYNKEMGLYKKTLEEQKNSINPSQLVKPEEIFILVETLYELPITGKQIKQQVDGIRIGQTRSGAQRETFVELPAKAASSKVMLELREIVSTQS</sequence>
<dbReference type="AlphaFoldDB" id="A0A815B1A1"/>
<dbReference type="PANTHER" id="PTHR32046">
    <property type="entry name" value="G DOMAIN-CONTAINING PROTEIN"/>
    <property type="match status" value="1"/>
</dbReference>